<dbReference type="AlphaFoldDB" id="D1CGE2"/>
<evidence type="ECO:0000259" key="2">
    <source>
        <dbReference type="Pfam" id="PF13204"/>
    </source>
</evidence>
<dbReference type="PANTHER" id="PTHR37836:SF2">
    <property type="entry name" value="DUF4038 DOMAIN-CONTAINING PROTEIN"/>
    <property type="match status" value="1"/>
</dbReference>
<dbReference type="Pfam" id="PF12904">
    <property type="entry name" value="Collagen_bind_2"/>
    <property type="match status" value="1"/>
</dbReference>
<dbReference type="KEGG" id="ttr:Tter_1907"/>
<dbReference type="Gene3D" id="3.20.20.80">
    <property type="entry name" value="Glycosidases"/>
    <property type="match status" value="1"/>
</dbReference>
<evidence type="ECO:0000259" key="1">
    <source>
        <dbReference type="Pfam" id="PF12904"/>
    </source>
</evidence>
<sequence length="420" mass="47469">MAGRLRLAPGGRYLLDEAAAPFFWLADTPWSGPLLSSEEDWEQYLADRQRKGFTVIHCVTTQWRATPASAEGEVAYEGSGPIRINHRFFDRIERRVRAINDQGMVAACVLLWDYGPPDRTPGELPERYAVELASYIVDRLWELDTVWILAGDGDYTGERARRWQRIGRQVFEGRDGLVAMHSNSMSWPYDAFEHEPWLHVWGYQSGHGDDERTIRWIYSGPPTTRWRELAPHPIINLEPPYEGIRAYQSGRPHTDYNVRRAVWWSLLSLPPAGVGYGAHGLWSWETEPRVPIEHPNSGVAPTWREAMALPGSAQMEHLGSLVRSLPWWELRPAQELLDRQSERPEGHIAVAAALDGGLMLAYTPLGEGISLRHTPATAKWFDPRHGTCLPAEVGLDGAYAPPSREDWVFVAGDESLLPKS</sequence>
<proteinExistence type="predicted"/>
<reference evidence="4" key="1">
    <citation type="journal article" date="2010" name="Stand. Genomic Sci.">
        <title>Complete genome sequence of 'Thermobaculum terrenum' type strain (YNP1).</title>
        <authorList>
            <person name="Kiss H."/>
            <person name="Cleland D."/>
            <person name="Lapidus A."/>
            <person name="Lucas S."/>
            <person name="Glavina Del Rio T."/>
            <person name="Nolan M."/>
            <person name="Tice H."/>
            <person name="Han C."/>
            <person name="Goodwin L."/>
            <person name="Pitluck S."/>
            <person name="Liolios K."/>
            <person name="Ivanova N."/>
            <person name="Mavromatis K."/>
            <person name="Ovchinnikova G."/>
            <person name="Pati A."/>
            <person name="Chen A."/>
            <person name="Palaniappan K."/>
            <person name="Land M."/>
            <person name="Hauser L."/>
            <person name="Chang Y."/>
            <person name="Jeffries C."/>
            <person name="Lu M."/>
            <person name="Brettin T."/>
            <person name="Detter J."/>
            <person name="Goker M."/>
            <person name="Tindall B."/>
            <person name="Beck B."/>
            <person name="McDermott T."/>
            <person name="Woyke T."/>
            <person name="Bristow J."/>
            <person name="Eisen J."/>
            <person name="Markowitz V."/>
            <person name="Hugenholtz P."/>
            <person name="Kyrpides N."/>
            <person name="Klenk H."/>
            <person name="Cheng J."/>
        </authorList>
    </citation>
    <scope>NUCLEOTIDE SEQUENCE [LARGE SCALE GENOMIC DNA]</scope>
    <source>
        <strain evidence="4">ATCC BAA-798 / YNP1</strain>
    </source>
</reference>
<dbReference type="InterPro" id="IPR025277">
    <property type="entry name" value="Apiosidase-like_cat_dom"/>
</dbReference>
<organism evidence="3 4">
    <name type="scientific">Thermobaculum terrenum (strain ATCC BAA-798 / CCMEE 7001 / YNP1)</name>
    <dbReference type="NCBI Taxonomy" id="525904"/>
    <lineage>
        <taxon>Bacteria</taxon>
        <taxon>Bacillati</taxon>
        <taxon>Chloroflexota</taxon>
        <taxon>Chloroflexia</taxon>
        <taxon>Candidatus Thermobaculales</taxon>
        <taxon>Candidatus Thermobaculaceae</taxon>
        <taxon>Thermobaculum</taxon>
    </lineage>
</organism>
<dbReference type="STRING" id="525904.Tter_1907"/>
<keyword evidence="4" id="KW-1185">Reference proteome</keyword>
<evidence type="ECO:0000313" key="3">
    <source>
        <dbReference type="EMBL" id="ACZ42813.1"/>
    </source>
</evidence>
<dbReference type="HOGENOM" id="CLU_023504_3_0_0"/>
<dbReference type="RefSeq" id="WP_012875844.1">
    <property type="nucleotide sequence ID" value="NC_013526.1"/>
</dbReference>
<feature type="domain" description="Apiosidase-like catalytic" evidence="2">
    <location>
        <begin position="10"/>
        <end position="329"/>
    </location>
</feature>
<evidence type="ECO:0000313" key="4">
    <source>
        <dbReference type="Proteomes" id="UP000000323"/>
    </source>
</evidence>
<protein>
    <submittedName>
        <fullName evidence="3">Uncharacterized protein</fullName>
    </submittedName>
</protein>
<gene>
    <name evidence="3" type="ordered locus">Tter_1907</name>
</gene>
<dbReference type="Proteomes" id="UP000000323">
    <property type="component" value="Chromosome 2"/>
</dbReference>
<accession>D1CGE2</accession>
<dbReference type="EMBL" id="CP001826">
    <property type="protein sequence ID" value="ACZ42813.1"/>
    <property type="molecule type" value="Genomic_DNA"/>
</dbReference>
<name>D1CGE2_THET1</name>
<dbReference type="PANTHER" id="PTHR37836">
    <property type="entry name" value="LMO1036 PROTEIN"/>
    <property type="match status" value="1"/>
</dbReference>
<dbReference type="OrthoDB" id="59486at2"/>
<feature type="domain" description="Putative collagen-binding" evidence="1">
    <location>
        <begin position="332"/>
        <end position="410"/>
    </location>
</feature>
<dbReference type="Pfam" id="PF13204">
    <property type="entry name" value="Apiosidase"/>
    <property type="match status" value="1"/>
</dbReference>
<dbReference type="eggNOG" id="COG2730">
    <property type="taxonomic scope" value="Bacteria"/>
</dbReference>
<dbReference type="InterPro" id="IPR024749">
    <property type="entry name" value="Collagen-bd_put"/>
</dbReference>